<reference evidence="1 2" key="1">
    <citation type="submission" date="2015-02" db="EMBL/GenBank/DDBJ databases">
        <title>Single-cell genomics of uncultivated deep-branching MTB reveals a conserved set of magnetosome genes.</title>
        <authorList>
            <person name="Kolinko S."/>
            <person name="Richter M."/>
            <person name="Glockner F.O."/>
            <person name="Brachmann A."/>
            <person name="Schuler D."/>
        </authorList>
    </citation>
    <scope>NUCLEOTIDE SEQUENCE [LARGE SCALE GENOMIC DNA]</scope>
    <source>
        <strain evidence="1">TM-1</strain>
    </source>
</reference>
<dbReference type="EMBL" id="LACI01000669">
    <property type="protein sequence ID" value="KJU86261.1"/>
    <property type="molecule type" value="Genomic_DNA"/>
</dbReference>
<sequence length="51" mass="6040">MKEKIDSVALVRQIRAKLSEKYARSHEEQLSELKVRFGHLRRHADHKTQQG</sequence>
<organism evidence="1 2">
    <name type="scientific">Candidatus Magnetobacterium bavaricum</name>
    <dbReference type="NCBI Taxonomy" id="29290"/>
    <lineage>
        <taxon>Bacteria</taxon>
        <taxon>Pseudomonadati</taxon>
        <taxon>Nitrospirota</taxon>
        <taxon>Thermodesulfovibrionia</taxon>
        <taxon>Thermodesulfovibrionales</taxon>
        <taxon>Candidatus Magnetobacteriaceae</taxon>
        <taxon>Candidatus Magnetobacterium</taxon>
    </lineage>
</organism>
<comment type="caution">
    <text evidence="1">The sequence shown here is derived from an EMBL/GenBank/DDBJ whole genome shotgun (WGS) entry which is preliminary data.</text>
</comment>
<evidence type="ECO:0000313" key="1">
    <source>
        <dbReference type="EMBL" id="KJU86261.1"/>
    </source>
</evidence>
<dbReference type="AlphaFoldDB" id="A0A0F3GWJ1"/>
<evidence type="ECO:0000313" key="2">
    <source>
        <dbReference type="Proteomes" id="UP000033423"/>
    </source>
</evidence>
<dbReference type="Proteomes" id="UP000033423">
    <property type="component" value="Unassembled WGS sequence"/>
</dbReference>
<protein>
    <submittedName>
        <fullName evidence="1">Uncharacterized protein</fullName>
    </submittedName>
</protein>
<name>A0A0F3GWJ1_9BACT</name>
<gene>
    <name evidence="1" type="ORF">MBAV_001545</name>
</gene>
<keyword evidence="2" id="KW-1185">Reference proteome</keyword>
<proteinExistence type="predicted"/>
<accession>A0A0F3GWJ1</accession>